<dbReference type="SUPFAM" id="SSF53187">
    <property type="entry name" value="Zn-dependent exopeptidases"/>
    <property type="match status" value="1"/>
</dbReference>
<gene>
    <name evidence="1" type="primary">pepD_41</name>
    <name evidence="1" type="ORF">SDC9_187721</name>
</gene>
<dbReference type="AlphaFoldDB" id="A0A645HMA9"/>
<keyword evidence="1" id="KW-0224">Dipeptidase</keyword>
<dbReference type="InterPro" id="IPR001160">
    <property type="entry name" value="Peptidase_M20C"/>
</dbReference>
<dbReference type="PANTHER" id="PTHR43501">
    <property type="entry name" value="CYTOSOL NON-SPECIFIC DIPEPTIDASE"/>
    <property type="match status" value="1"/>
</dbReference>
<evidence type="ECO:0000313" key="1">
    <source>
        <dbReference type="EMBL" id="MPN40185.1"/>
    </source>
</evidence>
<dbReference type="EC" id="3.4.13.18" evidence="1"/>
<name>A0A645HMA9_9ZZZZ</name>
<accession>A0A645HMA9</accession>
<organism evidence="1">
    <name type="scientific">bioreactor metagenome</name>
    <dbReference type="NCBI Taxonomy" id="1076179"/>
    <lineage>
        <taxon>unclassified sequences</taxon>
        <taxon>metagenomes</taxon>
        <taxon>ecological metagenomes</taxon>
    </lineage>
</organism>
<keyword evidence="1" id="KW-0378">Hydrolase</keyword>
<dbReference type="GO" id="GO:0005829">
    <property type="term" value="C:cytosol"/>
    <property type="evidence" value="ECO:0007669"/>
    <property type="project" value="TreeGrafter"/>
</dbReference>
<sequence>MVVIHAGLECGIIQSNVEQKLDIVSFGPTITGAHSPDEAVLIATVGKCYDYLVETLQNLK</sequence>
<reference evidence="1" key="1">
    <citation type="submission" date="2019-08" db="EMBL/GenBank/DDBJ databases">
        <authorList>
            <person name="Kucharzyk K."/>
            <person name="Murdoch R.W."/>
            <person name="Higgins S."/>
            <person name="Loffler F."/>
        </authorList>
    </citation>
    <scope>NUCLEOTIDE SEQUENCE</scope>
</reference>
<comment type="caution">
    <text evidence="1">The sequence shown here is derived from an EMBL/GenBank/DDBJ whole genome shotgun (WGS) entry which is preliminary data.</text>
</comment>
<dbReference type="Gene3D" id="3.40.630.10">
    <property type="entry name" value="Zn peptidases"/>
    <property type="match status" value="1"/>
</dbReference>
<proteinExistence type="predicted"/>
<dbReference type="PANTHER" id="PTHR43501:SF1">
    <property type="entry name" value="CYTOSOL NON-SPECIFIC DIPEPTIDASE"/>
    <property type="match status" value="1"/>
</dbReference>
<dbReference type="EMBL" id="VSSQ01096426">
    <property type="protein sequence ID" value="MPN40185.1"/>
    <property type="molecule type" value="Genomic_DNA"/>
</dbReference>
<dbReference type="GO" id="GO:0006508">
    <property type="term" value="P:proteolysis"/>
    <property type="evidence" value="ECO:0007669"/>
    <property type="project" value="InterPro"/>
</dbReference>
<dbReference type="GO" id="GO:0070573">
    <property type="term" value="F:metallodipeptidase activity"/>
    <property type="evidence" value="ECO:0007669"/>
    <property type="project" value="TreeGrafter"/>
</dbReference>
<keyword evidence="1" id="KW-0645">Protease</keyword>
<protein>
    <submittedName>
        <fullName evidence="1">Cytosol non-specific dipeptidase</fullName>
        <ecNumber evidence="1">3.4.13.18</ecNumber>
    </submittedName>
</protein>